<evidence type="ECO:0000313" key="3">
    <source>
        <dbReference type="EMBL" id="MBM6919576.1"/>
    </source>
</evidence>
<dbReference type="Proteomes" id="UP000774750">
    <property type="component" value="Unassembled WGS sequence"/>
</dbReference>
<dbReference type="RefSeq" id="WP_204443491.1">
    <property type="nucleotide sequence ID" value="NZ_JACJKY010000001.1"/>
</dbReference>
<keyword evidence="1" id="KW-0812">Transmembrane</keyword>
<dbReference type="EMBL" id="JACJKY010000001">
    <property type="protein sequence ID" value="MBM6919576.1"/>
    <property type="molecule type" value="Genomic_DNA"/>
</dbReference>
<dbReference type="PANTHER" id="PTHR34351">
    <property type="entry name" value="SLR1927 PROTEIN-RELATED"/>
    <property type="match status" value="1"/>
</dbReference>
<sequence length="385" mass="43095">MKRARWIGIVLILVCIGMFLFITDYVGAVVAVCGASVLGISFLCSVLGRFGIKLFLHTVQIEEADQPISFRVDVKNRSVFPGGWLRICVEVKNLFTEEWETQRVVIPLNVRADATVDFSKLYARCGVCEIRMRSAVMYGFFGLIPIPCRKPSNGRTTRLPALLPVDIERVSLPMYEELEAPANGVSTLRTDMIGVHEYLPGDSMRDIHWKLSVRTNNLFVREYAAPRIANLCLIAVNDLVGGTAEEIERWASVLHTLASLLIVHRVSFTVMYLDAAGLQKYQRIDSASDWGQAMHEILSVPMHREKVDDTPVKDNDFTGTYSIAVLADSEQLGHWIGKNNTDILLIGTLPHTKYAEGQRVLSIQTTDPEEVKRAFAALLMQEGNR</sequence>
<dbReference type="Pfam" id="PF01882">
    <property type="entry name" value="DUF58"/>
    <property type="match status" value="1"/>
</dbReference>
<gene>
    <name evidence="3" type="ORF">H6A12_00105</name>
</gene>
<feature type="transmembrane region" description="Helical" evidence="1">
    <location>
        <begin position="5"/>
        <end position="22"/>
    </location>
</feature>
<organism evidence="3 4">
    <name type="scientific">Merdimmobilis hominis</name>
    <dbReference type="NCBI Taxonomy" id="2897707"/>
    <lineage>
        <taxon>Bacteria</taxon>
        <taxon>Bacillati</taxon>
        <taxon>Bacillota</taxon>
        <taxon>Clostridia</taxon>
        <taxon>Eubacteriales</taxon>
        <taxon>Oscillospiraceae</taxon>
        <taxon>Merdimmobilis</taxon>
    </lineage>
</organism>
<name>A0A938X3M5_9FIRM</name>
<evidence type="ECO:0000259" key="2">
    <source>
        <dbReference type="Pfam" id="PF01882"/>
    </source>
</evidence>
<feature type="transmembrane region" description="Helical" evidence="1">
    <location>
        <begin position="28"/>
        <end position="48"/>
    </location>
</feature>
<keyword evidence="1" id="KW-1133">Transmembrane helix</keyword>
<dbReference type="AlphaFoldDB" id="A0A938X3M5"/>
<keyword evidence="4" id="KW-1185">Reference proteome</keyword>
<protein>
    <submittedName>
        <fullName evidence="3">DUF58 domain-containing protein</fullName>
    </submittedName>
</protein>
<proteinExistence type="predicted"/>
<evidence type="ECO:0000256" key="1">
    <source>
        <dbReference type="SAM" id="Phobius"/>
    </source>
</evidence>
<keyword evidence="1" id="KW-0472">Membrane</keyword>
<evidence type="ECO:0000313" key="4">
    <source>
        <dbReference type="Proteomes" id="UP000774750"/>
    </source>
</evidence>
<accession>A0A938X3M5</accession>
<reference evidence="3" key="1">
    <citation type="submission" date="2020-08" db="EMBL/GenBank/DDBJ databases">
        <authorList>
            <person name="Cejkova D."/>
            <person name="Kubasova T."/>
            <person name="Jahodarova E."/>
            <person name="Rychlik I."/>
        </authorList>
    </citation>
    <scope>NUCLEOTIDE SEQUENCE</scope>
    <source>
        <strain evidence="3">An559</strain>
    </source>
</reference>
<reference evidence="3" key="2">
    <citation type="journal article" date="2021" name="Sci. Rep.">
        <title>The distribution of antibiotic resistance genes in chicken gut microbiota commensals.</title>
        <authorList>
            <person name="Juricova H."/>
            <person name="Matiasovicova J."/>
            <person name="Kubasova T."/>
            <person name="Cejkova D."/>
            <person name="Rychlik I."/>
        </authorList>
    </citation>
    <scope>NUCLEOTIDE SEQUENCE</scope>
    <source>
        <strain evidence="3">An559</strain>
    </source>
</reference>
<comment type="caution">
    <text evidence="3">The sequence shown here is derived from an EMBL/GenBank/DDBJ whole genome shotgun (WGS) entry which is preliminary data.</text>
</comment>
<dbReference type="InterPro" id="IPR002881">
    <property type="entry name" value="DUF58"/>
</dbReference>
<dbReference type="PANTHER" id="PTHR34351:SF1">
    <property type="entry name" value="SLR1927 PROTEIN"/>
    <property type="match status" value="1"/>
</dbReference>
<feature type="domain" description="DUF58" evidence="2">
    <location>
        <begin position="195"/>
        <end position="234"/>
    </location>
</feature>